<evidence type="ECO:0000256" key="5">
    <source>
        <dbReference type="SAM" id="Phobius"/>
    </source>
</evidence>
<feature type="transmembrane region" description="Helical" evidence="5">
    <location>
        <begin position="12"/>
        <end position="35"/>
    </location>
</feature>
<reference evidence="7" key="1">
    <citation type="submission" date="2021-02" db="EMBL/GenBank/DDBJ databases">
        <authorList>
            <person name="Nowell W R."/>
        </authorList>
    </citation>
    <scope>NUCLEOTIDE SEQUENCE</scope>
</reference>
<evidence type="ECO:0000256" key="2">
    <source>
        <dbReference type="ARBA" id="ARBA00022692"/>
    </source>
</evidence>
<dbReference type="Proteomes" id="UP000663844">
    <property type="component" value="Unassembled WGS sequence"/>
</dbReference>
<feature type="transmembrane region" description="Helical" evidence="5">
    <location>
        <begin position="259"/>
        <end position="279"/>
    </location>
</feature>
<protein>
    <recommendedName>
        <fullName evidence="6">G-protein coupled receptors family 1 profile domain-containing protein</fullName>
    </recommendedName>
</protein>
<evidence type="ECO:0000259" key="6">
    <source>
        <dbReference type="PROSITE" id="PS50262"/>
    </source>
</evidence>
<dbReference type="GO" id="GO:0016020">
    <property type="term" value="C:membrane"/>
    <property type="evidence" value="ECO:0007669"/>
    <property type="project" value="UniProtKB-SubCell"/>
</dbReference>
<dbReference type="EMBL" id="CAJOAZ010000428">
    <property type="protein sequence ID" value="CAF3646485.1"/>
    <property type="molecule type" value="Genomic_DNA"/>
</dbReference>
<dbReference type="CDD" id="cd00637">
    <property type="entry name" value="7tm_classA_rhodopsin-like"/>
    <property type="match status" value="1"/>
</dbReference>
<keyword evidence="2 5" id="KW-0812">Transmembrane</keyword>
<keyword evidence="4 5" id="KW-0472">Membrane</keyword>
<organism evidence="7 8">
    <name type="scientific">Adineta steineri</name>
    <dbReference type="NCBI Taxonomy" id="433720"/>
    <lineage>
        <taxon>Eukaryota</taxon>
        <taxon>Metazoa</taxon>
        <taxon>Spiralia</taxon>
        <taxon>Gnathifera</taxon>
        <taxon>Rotifera</taxon>
        <taxon>Eurotatoria</taxon>
        <taxon>Bdelloidea</taxon>
        <taxon>Adinetida</taxon>
        <taxon>Adinetidae</taxon>
        <taxon>Adineta</taxon>
    </lineage>
</organism>
<dbReference type="InterPro" id="IPR017452">
    <property type="entry name" value="GPCR_Rhodpsn_7TM"/>
</dbReference>
<evidence type="ECO:0000313" key="7">
    <source>
        <dbReference type="EMBL" id="CAF3646485.1"/>
    </source>
</evidence>
<dbReference type="Gene3D" id="1.20.1070.10">
    <property type="entry name" value="Rhodopsin 7-helix transmembrane proteins"/>
    <property type="match status" value="1"/>
</dbReference>
<proteinExistence type="predicted"/>
<name>A0A818R8L4_9BILA</name>
<comment type="subcellular location">
    <subcellularLocation>
        <location evidence="1">Membrane</location>
    </subcellularLocation>
</comment>
<feature type="transmembrane region" description="Helical" evidence="5">
    <location>
        <begin position="182"/>
        <end position="202"/>
    </location>
</feature>
<feature type="transmembrane region" description="Helical" evidence="5">
    <location>
        <begin position="124"/>
        <end position="149"/>
    </location>
</feature>
<gene>
    <name evidence="7" type="ORF">OXD698_LOCUS8769</name>
</gene>
<dbReference type="Pfam" id="PF00001">
    <property type="entry name" value="7tm_1"/>
    <property type="match status" value="1"/>
</dbReference>
<feature type="domain" description="G-protein coupled receptors family 1 profile" evidence="6">
    <location>
        <begin position="26"/>
        <end position="275"/>
    </location>
</feature>
<feature type="transmembrane region" description="Helical" evidence="5">
    <location>
        <begin position="90"/>
        <end position="112"/>
    </location>
</feature>
<feature type="transmembrane region" description="Helical" evidence="5">
    <location>
        <begin position="47"/>
        <end position="70"/>
    </location>
</feature>
<evidence type="ECO:0000256" key="1">
    <source>
        <dbReference type="ARBA" id="ARBA00004370"/>
    </source>
</evidence>
<evidence type="ECO:0000256" key="4">
    <source>
        <dbReference type="ARBA" id="ARBA00023136"/>
    </source>
</evidence>
<dbReference type="SUPFAM" id="SSF81321">
    <property type="entry name" value="Family A G protein-coupled receptor-like"/>
    <property type="match status" value="1"/>
</dbReference>
<dbReference type="AlphaFoldDB" id="A0A818R8L4"/>
<accession>A0A818R8L4</accession>
<keyword evidence="3 5" id="KW-1133">Transmembrane helix</keyword>
<dbReference type="InterPro" id="IPR000276">
    <property type="entry name" value="GPCR_Rhodpsn"/>
</dbReference>
<comment type="caution">
    <text evidence="7">The sequence shown here is derived from an EMBL/GenBank/DDBJ whole genome shotgun (WGS) entry which is preliminary data.</text>
</comment>
<dbReference type="PROSITE" id="PS50262">
    <property type="entry name" value="G_PROTEIN_RECEP_F1_2"/>
    <property type="match status" value="1"/>
</dbReference>
<dbReference type="GO" id="GO:0004930">
    <property type="term" value="F:G protein-coupled receptor activity"/>
    <property type="evidence" value="ECO:0007669"/>
    <property type="project" value="InterPro"/>
</dbReference>
<evidence type="ECO:0000256" key="3">
    <source>
        <dbReference type="ARBA" id="ARBA00022989"/>
    </source>
</evidence>
<evidence type="ECO:0000313" key="8">
    <source>
        <dbReference type="Proteomes" id="UP000663844"/>
    </source>
</evidence>
<sequence>MVLDISSIYSALFLILLTITIPSIICSVYIFYHFVRSRELRKRLNNHVILVLILLSFIHVITDMPIALIVLHTGFVPIQTTSFCLYWAVYNYSACVVSLMLMAYGCVERYFLVFHRVFFKKHLILLHYGPIVFCVIYPTLLYIGVIIIYPCQNNFDYTKYACGGPCYQFEPGVGLFDWFCDVFGPVIVGTVATMILIIRIIVQKHRVGQRAIWQRNRKMVIQLAALSTMYIAVWIPDIISFVIPIIVPNPLALDLASNVFCYFEYFAALLCPFACLVGLPEVRQSMRQIFIRFNTIQPSSQNPVEFLRPLPQRVFGK</sequence>
<feature type="transmembrane region" description="Helical" evidence="5">
    <location>
        <begin position="223"/>
        <end position="247"/>
    </location>
</feature>